<dbReference type="AlphaFoldDB" id="A0AAY4DS69"/>
<dbReference type="SUPFAM" id="SSF48371">
    <property type="entry name" value="ARM repeat"/>
    <property type="match status" value="1"/>
</dbReference>
<evidence type="ECO:0008006" key="3">
    <source>
        <dbReference type="Google" id="ProtNLM"/>
    </source>
</evidence>
<name>A0AAY4DS69_9TELE</name>
<dbReference type="Ensembl" id="ENSDCDT00010057473.1">
    <property type="protein sequence ID" value="ENSDCDP00010047251.1"/>
    <property type="gene ID" value="ENSDCDG00010028514.1"/>
</dbReference>
<dbReference type="Proteomes" id="UP000694580">
    <property type="component" value="Chromosome 8"/>
</dbReference>
<reference evidence="1 2" key="1">
    <citation type="submission" date="2020-06" db="EMBL/GenBank/DDBJ databases">
        <authorList>
            <consortium name="Wellcome Sanger Institute Data Sharing"/>
        </authorList>
    </citation>
    <scope>NUCLEOTIDE SEQUENCE [LARGE SCALE GENOMIC DNA]</scope>
</reference>
<accession>A0AAY4DS69</accession>
<organism evidence="1 2">
    <name type="scientific">Denticeps clupeoides</name>
    <name type="common">denticle herring</name>
    <dbReference type="NCBI Taxonomy" id="299321"/>
    <lineage>
        <taxon>Eukaryota</taxon>
        <taxon>Metazoa</taxon>
        <taxon>Chordata</taxon>
        <taxon>Craniata</taxon>
        <taxon>Vertebrata</taxon>
        <taxon>Euteleostomi</taxon>
        <taxon>Actinopterygii</taxon>
        <taxon>Neopterygii</taxon>
        <taxon>Teleostei</taxon>
        <taxon>Clupei</taxon>
        <taxon>Clupeiformes</taxon>
        <taxon>Denticipitoidei</taxon>
        <taxon>Denticipitidae</taxon>
        <taxon>Denticeps</taxon>
    </lineage>
</organism>
<reference evidence="1" key="3">
    <citation type="submission" date="2025-09" db="UniProtKB">
        <authorList>
            <consortium name="Ensembl"/>
        </authorList>
    </citation>
    <scope>IDENTIFICATION</scope>
</reference>
<dbReference type="InterPro" id="IPR016024">
    <property type="entry name" value="ARM-type_fold"/>
</dbReference>
<gene>
    <name evidence="1" type="primary">xpo1b</name>
</gene>
<keyword evidence="2" id="KW-1185">Reference proteome</keyword>
<evidence type="ECO:0000313" key="1">
    <source>
        <dbReference type="Ensembl" id="ENSDCDP00010047251.1"/>
    </source>
</evidence>
<dbReference type="Gene3D" id="1.25.10.10">
    <property type="entry name" value="Leucine-rich Repeat Variant"/>
    <property type="match status" value="1"/>
</dbReference>
<evidence type="ECO:0000313" key="2">
    <source>
        <dbReference type="Proteomes" id="UP000694580"/>
    </source>
</evidence>
<proteinExistence type="predicted"/>
<protein>
    <recommendedName>
        <fullName evidence="3">Exportin 1</fullName>
    </recommendedName>
</protein>
<sequence length="112" mass="12945">MPAIMTMLADHAARQLLDFSQKLDINLLDNVVNCLYHGVGPQQRMAQEVLTHLKEHPDAWTRVDTILEFSQNMNTKSLWYERSVVSVFVLFMVWSIWSGDTEVITDTPPHYP</sequence>
<dbReference type="GeneTree" id="ENSGT00940000153408"/>
<dbReference type="InterPro" id="IPR011989">
    <property type="entry name" value="ARM-like"/>
</dbReference>
<reference evidence="1" key="2">
    <citation type="submission" date="2025-08" db="UniProtKB">
        <authorList>
            <consortium name="Ensembl"/>
        </authorList>
    </citation>
    <scope>IDENTIFICATION</scope>
</reference>